<dbReference type="InterPro" id="IPR003709">
    <property type="entry name" value="VanY-like_core_dom"/>
</dbReference>
<dbReference type="InterPro" id="IPR052179">
    <property type="entry name" value="DD-CPase-like"/>
</dbReference>
<keyword evidence="2" id="KW-0645">Protease</keyword>
<dbReference type="Proteomes" id="UP000487649">
    <property type="component" value="Unassembled WGS sequence"/>
</dbReference>
<sequence>MQTYANILKSNRNYSVQYALNYVLYPNVKTNFYKDTVEVAHPDNLLVLVNKNYRLPSDYIPSDLVYLNVPLYRPDTNNEANYLRKVAADALSSLFSAANQEKGYALIARSGYRSYKTQVNLYNNYVSTNGQQYADSYSARAGHSEHQTGLTIDITAKSVNEGLSQTFGQSKEGAWVAENAHRFGFIIRYPQGRTAETGYEYEPWHLRYVGVDAATYIYENNLILEDYLLEKGDIGSL</sequence>
<dbReference type="EMBL" id="WMQE01000036">
    <property type="protein sequence ID" value="MTK22346.1"/>
    <property type="molecule type" value="Genomic_DNA"/>
</dbReference>
<keyword evidence="2" id="KW-0121">Carboxypeptidase</keyword>
<dbReference type="CDD" id="cd14852">
    <property type="entry name" value="LD-carboxypeptidase"/>
    <property type="match status" value="1"/>
</dbReference>
<dbReference type="GO" id="GO:0004180">
    <property type="term" value="F:carboxypeptidase activity"/>
    <property type="evidence" value="ECO:0007669"/>
    <property type="project" value="UniProtKB-KW"/>
</dbReference>
<dbReference type="InterPro" id="IPR009045">
    <property type="entry name" value="Zn_M74/Hedgehog-like"/>
</dbReference>
<proteinExistence type="predicted"/>
<evidence type="ECO:0000259" key="1">
    <source>
        <dbReference type="Pfam" id="PF02557"/>
    </source>
</evidence>
<dbReference type="SUPFAM" id="SSF55166">
    <property type="entry name" value="Hedgehog/DD-peptidase"/>
    <property type="match status" value="1"/>
</dbReference>
<dbReference type="InterPro" id="IPR058193">
    <property type="entry name" value="VanY/YodJ_core_dom"/>
</dbReference>
<dbReference type="Pfam" id="PF02557">
    <property type="entry name" value="VanY"/>
    <property type="match status" value="1"/>
</dbReference>
<feature type="domain" description="D-alanyl-D-alanine carboxypeptidase-like core" evidence="1">
    <location>
        <begin position="81"/>
        <end position="210"/>
    </location>
</feature>
<keyword evidence="2" id="KW-0378">Hydrolase</keyword>
<accession>A0A6A8SJV0</accession>
<evidence type="ECO:0000313" key="2">
    <source>
        <dbReference type="EMBL" id="MTK22346.1"/>
    </source>
</evidence>
<dbReference type="Gene3D" id="3.30.1380.10">
    <property type="match status" value="1"/>
</dbReference>
<dbReference type="AlphaFoldDB" id="A0A6A8SJV0"/>
<dbReference type="GO" id="GO:0006508">
    <property type="term" value="P:proteolysis"/>
    <property type="evidence" value="ECO:0007669"/>
    <property type="project" value="InterPro"/>
</dbReference>
<reference evidence="2 3" key="1">
    <citation type="journal article" date="2019" name="Nat. Med.">
        <title>A library of human gut bacterial isolates paired with longitudinal multiomics data enables mechanistic microbiome research.</title>
        <authorList>
            <person name="Poyet M."/>
            <person name="Groussin M."/>
            <person name="Gibbons S.M."/>
            <person name="Avila-Pacheco J."/>
            <person name="Jiang X."/>
            <person name="Kearney S.M."/>
            <person name="Perrotta A.R."/>
            <person name="Berdy B."/>
            <person name="Zhao S."/>
            <person name="Lieberman T.D."/>
            <person name="Swanson P.K."/>
            <person name="Smith M."/>
            <person name="Roesemann S."/>
            <person name="Alexander J.E."/>
            <person name="Rich S.A."/>
            <person name="Livny J."/>
            <person name="Vlamakis H."/>
            <person name="Clish C."/>
            <person name="Bullock K."/>
            <person name="Deik A."/>
            <person name="Scott J."/>
            <person name="Pierce K.A."/>
            <person name="Xavier R.J."/>
            <person name="Alm E.J."/>
        </authorList>
    </citation>
    <scope>NUCLEOTIDE SEQUENCE [LARGE SCALE GENOMIC DNA]</scope>
    <source>
        <strain evidence="2 3">BIOML-A198</strain>
    </source>
</reference>
<dbReference type="PANTHER" id="PTHR34385:SF1">
    <property type="entry name" value="PEPTIDOGLYCAN L-ALANYL-D-GLUTAMATE ENDOPEPTIDASE CWLK"/>
    <property type="match status" value="1"/>
</dbReference>
<organism evidence="2 3">
    <name type="scientific">Turicibacter sanguinis</name>
    <dbReference type="NCBI Taxonomy" id="154288"/>
    <lineage>
        <taxon>Bacteria</taxon>
        <taxon>Bacillati</taxon>
        <taxon>Bacillota</taxon>
        <taxon>Erysipelotrichia</taxon>
        <taxon>Erysipelotrichales</taxon>
        <taxon>Turicibacteraceae</taxon>
        <taxon>Turicibacter</taxon>
    </lineage>
</organism>
<gene>
    <name evidence="2" type="ORF">GMA92_13085</name>
</gene>
<dbReference type="OrthoDB" id="9792074at2"/>
<protein>
    <submittedName>
        <fullName evidence="2">D-alanyl-D-alanine carboxypeptidase family protein</fullName>
    </submittedName>
</protein>
<evidence type="ECO:0000313" key="3">
    <source>
        <dbReference type="Proteomes" id="UP000487649"/>
    </source>
</evidence>
<comment type="caution">
    <text evidence="2">The sequence shown here is derived from an EMBL/GenBank/DDBJ whole genome shotgun (WGS) entry which is preliminary data.</text>
</comment>
<dbReference type="PANTHER" id="PTHR34385">
    <property type="entry name" value="D-ALANYL-D-ALANINE CARBOXYPEPTIDASE"/>
    <property type="match status" value="1"/>
</dbReference>
<name>A0A6A8SJV0_9FIRM</name>